<accession>A0ABQ3N5R1</accession>
<feature type="transmembrane region" description="Helical" evidence="1">
    <location>
        <begin position="301"/>
        <end position="323"/>
    </location>
</feature>
<feature type="transmembrane region" description="Helical" evidence="1">
    <location>
        <begin position="106"/>
        <end position="131"/>
    </location>
</feature>
<evidence type="ECO:0000313" key="4">
    <source>
        <dbReference type="Proteomes" id="UP000637074"/>
    </source>
</evidence>
<evidence type="ECO:0000259" key="2">
    <source>
        <dbReference type="Pfam" id="PF20047"/>
    </source>
</evidence>
<dbReference type="PANTHER" id="PTHR39177:SF1">
    <property type="entry name" value="ABC TRANSPORTER PERMEASE YTRC-RELATED"/>
    <property type="match status" value="1"/>
</dbReference>
<dbReference type="EMBL" id="BNDS01000013">
    <property type="protein sequence ID" value="GHH99529.1"/>
    <property type="molecule type" value="Genomic_DNA"/>
</dbReference>
<feature type="transmembrane region" description="Helical" evidence="1">
    <location>
        <begin position="179"/>
        <end position="199"/>
    </location>
</feature>
<protein>
    <recommendedName>
        <fullName evidence="2">DUF6449 domain-containing protein</fullName>
    </recommendedName>
</protein>
<keyword evidence="1" id="KW-0472">Membrane</keyword>
<feature type="transmembrane region" description="Helical" evidence="1">
    <location>
        <begin position="238"/>
        <end position="256"/>
    </location>
</feature>
<feature type="transmembrane region" description="Helical" evidence="1">
    <location>
        <begin position="146"/>
        <end position="167"/>
    </location>
</feature>
<comment type="caution">
    <text evidence="3">The sequence shown here is derived from an EMBL/GenBank/DDBJ whole genome shotgun (WGS) entry which is preliminary data.</text>
</comment>
<feature type="transmembrane region" description="Helical" evidence="1">
    <location>
        <begin position="276"/>
        <end position="295"/>
    </location>
</feature>
<feature type="transmembrane region" description="Helical" evidence="1">
    <location>
        <begin position="21"/>
        <end position="44"/>
    </location>
</feature>
<feature type="domain" description="DUF6449" evidence="2">
    <location>
        <begin position="431"/>
        <end position="518"/>
    </location>
</feature>
<keyword evidence="4" id="KW-1185">Reference proteome</keyword>
<feature type="transmembrane region" description="Helical" evidence="1">
    <location>
        <begin position="64"/>
        <end position="86"/>
    </location>
</feature>
<organism evidence="3 4">
    <name type="scientific">Neobacillus kokaensis</name>
    <dbReference type="NCBI Taxonomy" id="2759023"/>
    <lineage>
        <taxon>Bacteria</taxon>
        <taxon>Bacillati</taxon>
        <taxon>Bacillota</taxon>
        <taxon>Bacilli</taxon>
        <taxon>Bacillales</taxon>
        <taxon>Bacillaceae</taxon>
        <taxon>Neobacillus</taxon>
    </lineage>
</organism>
<evidence type="ECO:0000313" key="3">
    <source>
        <dbReference type="EMBL" id="GHH99529.1"/>
    </source>
</evidence>
<reference evidence="3 4" key="1">
    <citation type="journal article" date="2022" name="Int. J. Syst. Evol. Microbiol.">
        <title>Neobacillus kokaensis sp. nov., isolated from soil.</title>
        <authorList>
            <person name="Yuki K."/>
            <person name="Matsubara H."/>
            <person name="Yamaguchi S."/>
        </authorList>
    </citation>
    <scope>NUCLEOTIDE SEQUENCE [LARGE SCALE GENOMIC DNA]</scope>
    <source>
        <strain evidence="3 4">LOB 377</strain>
    </source>
</reference>
<dbReference type="Pfam" id="PF20047">
    <property type="entry name" value="DUF6449"/>
    <property type="match status" value="1"/>
</dbReference>
<dbReference type="InterPro" id="IPR053046">
    <property type="entry name" value="ABC-5_transporter"/>
</dbReference>
<evidence type="ECO:0000256" key="1">
    <source>
        <dbReference type="SAM" id="Phobius"/>
    </source>
</evidence>
<dbReference type="RefSeq" id="WP_191274287.1">
    <property type="nucleotide sequence ID" value="NZ_BNDS01000013.1"/>
</dbReference>
<name>A0ABQ3N5R1_9BACI</name>
<proteinExistence type="predicted"/>
<sequence length="656" mass="76230">MPSKMSWFNKEMIMQIVRSTGWISIVYFLGLLFILPIQLMMMYSEDRLPDYYKGESYTLFQVNFELQLGLLVIVPVILAVFLFRFLHVKQASDLMHSLPLKREKIFHHYAITGIMFLTVPVAVITLMILILRNLLDLGSLYSLEDIFYWAGTTIVITLLLYTASVMIAMMTGISAVHAVLAYIFLFFPVGFVLLLFYNLKILLYGFPSEFFLQQQLERMSPITYATSLNGRIFQWSDAIIYFILAVAFYLLALLFYKKRNVEQASEAIAFPKLRLIFKYGVTFCTMLVGGTYFSGVSNNNISWIIFGYVIGAVFGYFIAEMVLQKTWRIFARLKGLAVFAAVVAILVIGIKALGIYENRVPDLADIQGVQLTNEPYWIWNNAEPDEEYYRMKPLKEEANITAVRRMHQQILADRKLKHKKNEQTINYFVRYELKNGSSMTREYQVNERLYDDFFKSIYESKEYKQATKPIFKIKDSEIKSLNIRANGPMNKTVTLSNPEETKEVLEALRKDVLAESYEDSLYFRDRGSIVEIYLGDNHSIHSIEIKPTYQNISNWLKEKGLTDRVKVTGEDLSHVLVVKGDVSNSNDLEISQEELESKKDSLDIKEKRQMEQLLDATSAYDRGEYKVIFYYKFGDYVEIMSFDEEHAPDFVKRHFR</sequence>
<dbReference type="PANTHER" id="PTHR39177">
    <property type="entry name" value="ABC TRANSPORTER PERMEASE YTRC-RELATED"/>
    <property type="match status" value="1"/>
</dbReference>
<gene>
    <name evidence="3" type="ORF">AM1BK_30720</name>
</gene>
<keyword evidence="1" id="KW-0812">Transmembrane</keyword>
<dbReference type="Proteomes" id="UP000637074">
    <property type="component" value="Unassembled WGS sequence"/>
</dbReference>
<keyword evidence="1" id="KW-1133">Transmembrane helix</keyword>
<dbReference type="InterPro" id="IPR045611">
    <property type="entry name" value="DUF6449"/>
</dbReference>
<feature type="transmembrane region" description="Helical" evidence="1">
    <location>
        <begin position="335"/>
        <end position="356"/>
    </location>
</feature>